<feature type="binding site" evidence="4">
    <location>
        <position position="287"/>
    </location>
    <ligand>
        <name>1D-myo-inositol 2-(L-cysteinylamino)-2-deoxy-alpha-D-glucopyranoside</name>
        <dbReference type="ChEBI" id="CHEBI:58887"/>
    </ligand>
</feature>
<dbReference type="EMBL" id="CP071868">
    <property type="protein sequence ID" value="QTE29702.1"/>
    <property type="molecule type" value="Genomic_DNA"/>
</dbReference>
<evidence type="ECO:0000256" key="1">
    <source>
        <dbReference type="ARBA" id="ARBA00022679"/>
    </source>
</evidence>
<feature type="domain" description="N-acetyltransferase" evidence="5">
    <location>
        <begin position="13"/>
        <end position="149"/>
    </location>
</feature>
<dbReference type="Pfam" id="PF00583">
    <property type="entry name" value="Acetyltransf_1"/>
    <property type="match status" value="1"/>
</dbReference>
<feature type="binding site" evidence="4">
    <location>
        <begin position="82"/>
        <end position="84"/>
    </location>
    <ligand>
        <name>acetyl-CoA</name>
        <dbReference type="ChEBI" id="CHEBI:57288"/>
        <label>1</label>
    </ligand>
</feature>
<feature type="binding site" evidence="4">
    <location>
        <begin position="253"/>
        <end position="255"/>
    </location>
    <ligand>
        <name>acetyl-CoA</name>
        <dbReference type="ChEBI" id="CHEBI:57288"/>
        <label>2</label>
    </ligand>
</feature>
<protein>
    <recommendedName>
        <fullName evidence="4">Mycothiol acetyltransferase</fullName>
        <shortName evidence="4">MSH acetyltransferase</shortName>
        <ecNumber evidence="4">2.3.1.189</ecNumber>
    </recommendedName>
    <alternativeName>
        <fullName evidence="4">Mycothiol synthase</fullName>
    </alternativeName>
</protein>
<evidence type="ECO:0000256" key="3">
    <source>
        <dbReference type="ARBA" id="ARBA00023315"/>
    </source>
</evidence>
<dbReference type="InterPro" id="IPR000182">
    <property type="entry name" value="GNAT_dom"/>
</dbReference>
<feature type="binding site" evidence="4">
    <location>
        <position position="39"/>
    </location>
    <ligand>
        <name>1D-myo-inositol 2-(L-cysteinylamino)-2-deoxy-alpha-D-glucopyranoside</name>
        <dbReference type="ChEBI" id="CHEBI:58887"/>
    </ligand>
</feature>
<dbReference type="NCBIfam" id="TIGR03448">
    <property type="entry name" value="mycothiol_MshD"/>
    <property type="match status" value="1"/>
</dbReference>
<gene>
    <name evidence="4 6" type="primary">mshD</name>
    <name evidence="6" type="ORF">J4E96_01205</name>
</gene>
<dbReference type="AlphaFoldDB" id="A0A8A4ZCP1"/>
<dbReference type="Pfam" id="PF13508">
    <property type="entry name" value="Acetyltransf_7"/>
    <property type="match status" value="1"/>
</dbReference>
<dbReference type="Gene3D" id="3.40.630.30">
    <property type="match status" value="1"/>
</dbReference>
<keyword evidence="3 4" id="KW-0012">Acyltransferase</keyword>
<name>A0A8A4ZCP1_9MICO</name>
<feature type="domain" description="N-acetyltransferase" evidence="5">
    <location>
        <begin position="170"/>
        <end position="314"/>
    </location>
</feature>
<dbReference type="SUPFAM" id="SSF55729">
    <property type="entry name" value="Acyl-CoA N-acyltransferases (Nat)"/>
    <property type="match status" value="1"/>
</dbReference>
<proteinExistence type="inferred from homology"/>
<evidence type="ECO:0000313" key="6">
    <source>
        <dbReference type="EMBL" id="QTE29702.1"/>
    </source>
</evidence>
<dbReference type="KEGG" id="psic:J4E96_01205"/>
<evidence type="ECO:0000313" key="7">
    <source>
        <dbReference type="Proteomes" id="UP000663937"/>
    </source>
</evidence>
<dbReference type="PROSITE" id="PS51186">
    <property type="entry name" value="GNAT"/>
    <property type="match status" value="2"/>
</dbReference>
<comment type="catalytic activity">
    <reaction evidence="4">
        <text>1D-myo-inositol 2-(L-cysteinylamino)-2-deoxy-alpha-D-glucopyranoside + acetyl-CoA = mycothiol + CoA + H(+)</text>
        <dbReference type="Rhea" id="RHEA:26172"/>
        <dbReference type="ChEBI" id="CHEBI:15378"/>
        <dbReference type="ChEBI" id="CHEBI:16768"/>
        <dbReference type="ChEBI" id="CHEBI:57287"/>
        <dbReference type="ChEBI" id="CHEBI:57288"/>
        <dbReference type="ChEBI" id="CHEBI:58887"/>
        <dbReference type="EC" id="2.3.1.189"/>
    </reaction>
</comment>
<dbReference type="CDD" id="cd04301">
    <property type="entry name" value="NAT_SF"/>
    <property type="match status" value="2"/>
</dbReference>
<sequence>MTLAHLTVLRGPLEAPIAADVRALAGAAASADGVAPLGEQPLLGLTAPEPTTAHLLARAAGGELAGYAQVALTAPEAASAELAVAPQWRRRGVGRQLLDGALAAAPGPLSVWAHGDLPAARALAAGAGLAVVRELWFMTADLPAAPPAPDPVGPPSPPDPARAVALPPGVVVRAFVPGRDEDAWLRVNARAFANHPEQGRLTRRDLDARQCEPWFDPAGLLLAERDGALLGSIWLKVHPGDGADAAAGEIYALGVDPDAQGLGLGGALTRLGLDQLIGRGLRRAILYTEGDNTVAIAAYTRAGFTRAGLDVQFA</sequence>
<dbReference type="PIRSF" id="PIRSF021524">
    <property type="entry name" value="MSH_acetyltransferase"/>
    <property type="match status" value="1"/>
</dbReference>
<reference evidence="6" key="1">
    <citation type="submission" date="2021-03" db="EMBL/GenBank/DDBJ databases">
        <title>Pengzhenrongella sicca gen. nov., sp. nov., a new member of suborder Micrococcineae isolated from High-Arctic tundra soil.</title>
        <authorList>
            <person name="Peng F."/>
        </authorList>
    </citation>
    <scope>NUCLEOTIDE SEQUENCE</scope>
    <source>
        <strain evidence="6">LRZ-2</strain>
    </source>
</reference>
<dbReference type="InterPro" id="IPR050832">
    <property type="entry name" value="Bact_Acetyltransf"/>
</dbReference>
<accession>A0A8A4ZCP1</accession>
<keyword evidence="7" id="KW-1185">Reference proteome</keyword>
<dbReference type="InterPro" id="IPR016181">
    <property type="entry name" value="Acyl_CoA_acyltransferase"/>
</dbReference>
<evidence type="ECO:0000256" key="4">
    <source>
        <dbReference type="HAMAP-Rule" id="MF_01698"/>
    </source>
</evidence>
<dbReference type="HAMAP" id="MF_01698">
    <property type="entry name" value="MshD"/>
    <property type="match status" value="1"/>
</dbReference>
<evidence type="ECO:0000259" key="5">
    <source>
        <dbReference type="PROSITE" id="PS51186"/>
    </source>
</evidence>
<comment type="subunit">
    <text evidence="4">Monomer.</text>
</comment>
<feature type="binding site" evidence="4">
    <location>
        <position position="249"/>
    </location>
    <ligand>
        <name>1D-myo-inositol 2-(L-cysteinylamino)-2-deoxy-alpha-D-glucopyranoside</name>
        <dbReference type="ChEBI" id="CHEBI:58887"/>
    </ligand>
</feature>
<dbReference type="InterPro" id="IPR017813">
    <property type="entry name" value="Mycothiol_AcTrfase"/>
</dbReference>
<dbReference type="Proteomes" id="UP000663937">
    <property type="component" value="Chromosome"/>
</dbReference>
<dbReference type="GO" id="GO:0035447">
    <property type="term" value="F:mycothiol synthase activity"/>
    <property type="evidence" value="ECO:0007669"/>
    <property type="project" value="UniProtKB-UniRule"/>
</dbReference>
<dbReference type="GO" id="GO:0010125">
    <property type="term" value="P:mycothiol biosynthetic process"/>
    <property type="evidence" value="ECO:0007669"/>
    <property type="project" value="UniProtKB-UniRule"/>
</dbReference>
<comment type="similarity">
    <text evidence="4">Belongs to the acetyltransferase family. MshD subfamily.</text>
</comment>
<feature type="binding site" evidence="4">
    <location>
        <position position="236"/>
    </location>
    <ligand>
        <name>1D-myo-inositol 2-(L-cysteinylamino)-2-deoxy-alpha-D-glucopyranoside</name>
        <dbReference type="ChEBI" id="CHEBI:58887"/>
    </ligand>
</feature>
<organism evidence="6 7">
    <name type="scientific">Pengzhenrongella sicca</name>
    <dbReference type="NCBI Taxonomy" id="2819238"/>
    <lineage>
        <taxon>Bacteria</taxon>
        <taxon>Bacillati</taxon>
        <taxon>Actinomycetota</taxon>
        <taxon>Actinomycetes</taxon>
        <taxon>Micrococcales</taxon>
        <taxon>Pengzhenrongella</taxon>
    </lineage>
</organism>
<evidence type="ECO:0000256" key="2">
    <source>
        <dbReference type="ARBA" id="ARBA00022737"/>
    </source>
</evidence>
<dbReference type="RefSeq" id="WP_227423996.1">
    <property type="nucleotide sequence ID" value="NZ_CP071868.1"/>
</dbReference>
<keyword evidence="1 4" id="KW-0808">Transferase</keyword>
<dbReference type="EC" id="2.3.1.189" evidence="4"/>
<comment type="function">
    <text evidence="4">Catalyzes the transfer of acetyl from acetyl-CoA to desacetylmycothiol (Cys-GlcN-Ins) to form mycothiol.</text>
</comment>
<dbReference type="PANTHER" id="PTHR43877:SF1">
    <property type="entry name" value="ACETYLTRANSFERASE"/>
    <property type="match status" value="1"/>
</dbReference>
<feature type="binding site" evidence="4">
    <location>
        <position position="197"/>
    </location>
    <ligand>
        <name>1D-myo-inositol 2-(L-cysteinylamino)-2-deoxy-alpha-D-glucopyranoside</name>
        <dbReference type="ChEBI" id="CHEBI:58887"/>
    </ligand>
</feature>
<keyword evidence="2 4" id="KW-0677">Repeat</keyword>
<dbReference type="PANTHER" id="PTHR43877">
    <property type="entry name" value="AMINOALKYLPHOSPHONATE N-ACETYLTRANSFERASE-RELATED-RELATED"/>
    <property type="match status" value="1"/>
</dbReference>
<comment type="caution">
    <text evidence="4">Lacks conserved residue(s) required for the propagation of feature annotation.</text>
</comment>